<sequence length="360" mass="40179">MSIVNGIIQAPVSIADVKTVLGETSNDLATLCRSDKINMWAKFKPIELNKPFTSDEFDFENRKWRDNATWFKGANFEEDGICGMKVAHSSSLQSLTDLYDKGKADWEHVKVGTTFACPYRLSDFIGYKHAATAPFKAPTITSKTHESGSVVAVMMMKNAGLEYELTMKDLGVLSEAYFGLALKNNAGQIAYFKTSETPLKDGGSLVEIGNGNLAVGNYKAYIFLCSSALAFNTPPVQAKYFSIIDFHPTAVSIIYNEQQIKEYFTITAREAIKGSIVVEVKIKDSYKRTSNNKDLDIILRFTSSKLGSQMQAGEQAYTFANLEAGKEYTHIFDDLKEGQHYKIEYTFMGITQEIYVLQIN</sequence>
<dbReference type="AlphaFoldDB" id="A0A3S4TCU6"/>
<protein>
    <submittedName>
        <fullName evidence="1">Uncharacterized protein</fullName>
    </submittedName>
</protein>
<dbReference type="Proteomes" id="UP000274578">
    <property type="component" value="Chromosome 1"/>
</dbReference>
<evidence type="ECO:0000313" key="2">
    <source>
        <dbReference type="Proteomes" id="UP000274578"/>
    </source>
</evidence>
<accession>A0A3S4TCU6</accession>
<name>A0A3S4TCU6_9BACT</name>
<organism evidence="1 2">
    <name type="scientific">Segatella oris</name>
    <dbReference type="NCBI Taxonomy" id="28135"/>
    <lineage>
        <taxon>Bacteria</taxon>
        <taxon>Pseudomonadati</taxon>
        <taxon>Bacteroidota</taxon>
        <taxon>Bacteroidia</taxon>
        <taxon>Bacteroidales</taxon>
        <taxon>Prevotellaceae</taxon>
        <taxon>Segatella</taxon>
    </lineage>
</organism>
<dbReference type="KEGG" id="poc:NCTC13071_00110"/>
<dbReference type="GeneID" id="85011038"/>
<proteinExistence type="predicted"/>
<dbReference type="EMBL" id="LR134384">
    <property type="protein sequence ID" value="VEH14143.1"/>
    <property type="molecule type" value="Genomic_DNA"/>
</dbReference>
<evidence type="ECO:0000313" key="1">
    <source>
        <dbReference type="EMBL" id="VEH14143.1"/>
    </source>
</evidence>
<gene>
    <name evidence="1" type="ORF">NCTC13071_00110</name>
</gene>
<reference evidence="1 2" key="1">
    <citation type="submission" date="2018-12" db="EMBL/GenBank/DDBJ databases">
        <authorList>
            <consortium name="Pathogen Informatics"/>
        </authorList>
    </citation>
    <scope>NUCLEOTIDE SEQUENCE [LARGE SCALE GENOMIC DNA]</scope>
    <source>
        <strain evidence="1 2">NCTC13071</strain>
    </source>
</reference>
<dbReference type="RefSeq" id="WP_004378112.1">
    <property type="nucleotide sequence ID" value="NZ_LR134384.1"/>
</dbReference>